<dbReference type="EMBL" id="CP131060">
    <property type="protein sequence ID" value="WNY25169.1"/>
    <property type="molecule type" value="Genomic_DNA"/>
</dbReference>
<gene>
    <name evidence="1" type="ORF">MsAc7_07110</name>
</gene>
<dbReference type="AlphaFoldDB" id="A0AA96V2E1"/>
<accession>A0AA96V2E1</accession>
<evidence type="ECO:0000313" key="2">
    <source>
        <dbReference type="Proteomes" id="UP001303587"/>
    </source>
</evidence>
<sequence length="183" mass="21864">MTEDLSIYSSPGEQRIVDILTKWLKENNMTGRAYKFPVSVDNYQVIDVLFDCADLCYMGIEVKYRTIDGYWYLDLDSISRKNKNGTRQSTSQLYSFIAQTGRLGLYAFVLMEEDEETICFFPHYVLQQCINRGWKYLDIGYLYWHNSCYIWEEKNRTFNDYVKNEFEKQTNYLNFIFNNSSQV</sequence>
<dbReference type="RefSeq" id="WP_338103208.1">
    <property type="nucleotide sequence ID" value="NZ_CP131060.1"/>
</dbReference>
<organism evidence="1 2">
    <name type="scientific">Methanolapillus millepedarum</name>
    <dbReference type="NCBI Taxonomy" id="3028296"/>
    <lineage>
        <taxon>Archaea</taxon>
        <taxon>Methanobacteriati</taxon>
        <taxon>Methanobacteriota</taxon>
        <taxon>Stenosarchaea group</taxon>
        <taxon>Methanomicrobia</taxon>
        <taxon>Methanosarcinales</taxon>
        <taxon>Methanosarcinaceae</taxon>
        <taxon>Methanolapillus</taxon>
    </lineage>
</organism>
<reference evidence="1 2" key="1">
    <citation type="submission" date="2023-07" db="EMBL/GenBank/DDBJ databases">
        <title>Closed genoem sequence of Methanosarcinaceae archaeon Ac7.</title>
        <authorList>
            <person name="Poehlein A."/>
            <person name="Protasov E."/>
            <person name="Platt K."/>
            <person name="Reeh H."/>
            <person name="Daniel R."/>
            <person name="Brune A."/>
        </authorList>
    </citation>
    <scope>NUCLEOTIDE SEQUENCE [LARGE SCALE GENOMIC DNA]</scope>
    <source>
        <strain evidence="1 2">Ac7</strain>
    </source>
</reference>
<keyword evidence="2" id="KW-1185">Reference proteome</keyword>
<dbReference type="Proteomes" id="UP001303587">
    <property type="component" value="Chromosome"/>
</dbReference>
<evidence type="ECO:0000313" key="1">
    <source>
        <dbReference type="EMBL" id="WNY25169.1"/>
    </source>
</evidence>
<proteinExistence type="predicted"/>
<name>A0AA96V2E1_9EURY</name>
<dbReference type="GeneID" id="89229824"/>
<protein>
    <submittedName>
        <fullName evidence="1">Uncharacterized protein</fullName>
    </submittedName>
</protein>